<sequence>MFIKKLIILNQEGVIRELNFHSGMNLIIDETPTSDGKQTGNNVGKTTVLKLIDFCLGASPAIIYTDTENKKEVYGLVKDYLVEQEVLIKLVLVEDLNDETSKEVVIERNFLSRKRNIRKINGIPVLDKEFEGKLQELLFPNHTADKPTLRQIISHNIRYKDESINNTIKTLDKFTSDVEYETLYLFLLGCTFDEGAKKQVLVAKIKQEELFRERLEKKQTKSAYEIALSMINDEIDELNKKKSNFNLNEDFEQNMEQLNLIRYNLNKTSSTISKMRIRKNLIEEAKKEMENSVASIDLKQLEILYAEAKINVTGIQKTFKDLVSYHNKMLVEKVKFITAELPTLTEKIHAEELQINSLLKKEKDLSLKISKGDSFEELEKIIIALNEKYRTKGEYESIISQLNEVDTNIDALKSEIKTIDDFLFSDDFENVLKHQLKKFNKHFSAISFELYGEKYALKYDKSINKNKQQFYKFSAFNANMSSGKKQGEILCFDLAYILFADEEGLPCLHFLLNDKKELMHDNQLINVADFVKDKNIQLVVSILKDKLPESLLEKAHVIVKLSQESKLFKIEQN</sequence>
<evidence type="ECO:0000313" key="4">
    <source>
        <dbReference type="Proteomes" id="UP000003094"/>
    </source>
</evidence>
<dbReference type="AlphaFoldDB" id="A0A2R9SYG9"/>
<reference evidence="3 4" key="1">
    <citation type="journal article" date="2010" name="BMC Genomics">
        <title>Genome sequence of the pattern forming Paenibacillus vortex bacterium reveals potential for thriving in complex environments.</title>
        <authorList>
            <person name="Sirota-Madi A."/>
            <person name="Olender T."/>
            <person name="Helman Y."/>
            <person name="Ingham C."/>
            <person name="Brainis I."/>
            <person name="Roth D."/>
            <person name="Hagi E."/>
            <person name="Brodsky L."/>
            <person name="Leshkowitz D."/>
            <person name="Galatenko V."/>
            <person name="Nikolaev V."/>
            <person name="Mugasimangalam R.C."/>
            <person name="Bransburg-Zabary S."/>
            <person name="Gutnick D.L."/>
            <person name="Lancet D."/>
            <person name="Ben-Jacob E."/>
        </authorList>
    </citation>
    <scope>NUCLEOTIDE SEQUENCE [LARGE SCALE GENOMIC DNA]</scope>
    <source>
        <strain evidence="3 4">V453</strain>
    </source>
</reference>
<accession>A0A2R9SYG9</accession>
<evidence type="ECO:0000259" key="2">
    <source>
        <dbReference type="Pfam" id="PF10088"/>
    </source>
</evidence>
<dbReference type="Pfam" id="PF10088">
    <property type="entry name" value="DUF2326"/>
    <property type="match status" value="1"/>
</dbReference>
<dbReference type="InterPro" id="IPR018760">
    <property type="entry name" value="DUF2326"/>
</dbReference>
<dbReference type="KEGG" id="pvo:PVOR_08620"/>
<name>A0A2R9SYG9_9BACL</name>
<dbReference type="EMBL" id="ADHJ01000014">
    <property type="protein sequence ID" value="EFU42330.1"/>
    <property type="molecule type" value="Genomic_DNA"/>
</dbReference>
<keyword evidence="1" id="KW-0175">Coiled coil</keyword>
<feature type="domain" description="DUF2326" evidence="2">
    <location>
        <begin position="449"/>
        <end position="571"/>
    </location>
</feature>
<evidence type="ECO:0000313" key="3">
    <source>
        <dbReference type="EMBL" id="EFU42330.1"/>
    </source>
</evidence>
<gene>
    <name evidence="3" type="ORF">PVOR_08620</name>
</gene>
<comment type="caution">
    <text evidence="3">The sequence shown here is derived from an EMBL/GenBank/DDBJ whole genome shotgun (WGS) entry which is preliminary data.</text>
</comment>
<organism evidence="3 4">
    <name type="scientific">Paenibacillus vortex V453</name>
    <dbReference type="NCBI Taxonomy" id="715225"/>
    <lineage>
        <taxon>Bacteria</taxon>
        <taxon>Bacillati</taxon>
        <taxon>Bacillota</taxon>
        <taxon>Bacilli</taxon>
        <taxon>Bacillales</taxon>
        <taxon>Paenibacillaceae</taxon>
        <taxon>Paenibacillus</taxon>
    </lineage>
</organism>
<protein>
    <recommendedName>
        <fullName evidence="2">DUF2326 domain-containing protein</fullName>
    </recommendedName>
</protein>
<feature type="coiled-coil region" evidence="1">
    <location>
        <begin position="221"/>
        <end position="248"/>
    </location>
</feature>
<dbReference type="Proteomes" id="UP000003094">
    <property type="component" value="Unassembled WGS sequence"/>
</dbReference>
<evidence type="ECO:0000256" key="1">
    <source>
        <dbReference type="SAM" id="Coils"/>
    </source>
</evidence>
<keyword evidence="4" id="KW-1185">Reference proteome</keyword>
<feature type="coiled-coil region" evidence="1">
    <location>
        <begin position="272"/>
        <end position="302"/>
    </location>
</feature>
<proteinExistence type="predicted"/>